<feature type="chain" id="PRO_5011790316" evidence="2">
    <location>
        <begin position="20"/>
        <end position="215"/>
    </location>
</feature>
<protein>
    <submittedName>
        <fullName evidence="4">Outer membrane protein beta-barrel domain-containing protein</fullName>
    </submittedName>
</protein>
<evidence type="ECO:0000256" key="2">
    <source>
        <dbReference type="SAM" id="SignalP"/>
    </source>
</evidence>
<proteinExistence type="predicted"/>
<evidence type="ECO:0000313" key="4">
    <source>
        <dbReference type="EMBL" id="SFG05925.1"/>
    </source>
</evidence>
<organism evidence="4 5">
    <name type="scientific">Pontibacter chinhatensis</name>
    <dbReference type="NCBI Taxonomy" id="1436961"/>
    <lineage>
        <taxon>Bacteria</taxon>
        <taxon>Pseudomonadati</taxon>
        <taxon>Bacteroidota</taxon>
        <taxon>Cytophagia</taxon>
        <taxon>Cytophagales</taxon>
        <taxon>Hymenobacteraceae</taxon>
        <taxon>Pontibacter</taxon>
    </lineage>
</organism>
<dbReference type="InterPro" id="IPR027385">
    <property type="entry name" value="Beta-barrel_OMP"/>
</dbReference>
<dbReference type="OrthoDB" id="945117at2"/>
<dbReference type="Gene3D" id="2.40.160.20">
    <property type="match status" value="1"/>
</dbReference>
<evidence type="ECO:0000256" key="1">
    <source>
        <dbReference type="ARBA" id="ARBA00022729"/>
    </source>
</evidence>
<keyword evidence="5" id="KW-1185">Reference proteome</keyword>
<dbReference type="STRING" id="1436961.SAMN05421739_101813"/>
<name>A0A1I2NPJ8_9BACT</name>
<gene>
    <name evidence="4" type="ORF">SAMN05421739_101813</name>
</gene>
<dbReference type="InterPro" id="IPR011250">
    <property type="entry name" value="OMP/PagP_B-barrel"/>
</dbReference>
<dbReference type="Proteomes" id="UP000198724">
    <property type="component" value="Unassembled WGS sequence"/>
</dbReference>
<dbReference type="Pfam" id="PF13505">
    <property type="entry name" value="OMP_b-brl"/>
    <property type="match status" value="1"/>
</dbReference>
<keyword evidence="1 2" id="KW-0732">Signal</keyword>
<evidence type="ECO:0000313" key="5">
    <source>
        <dbReference type="Proteomes" id="UP000198724"/>
    </source>
</evidence>
<dbReference type="EMBL" id="FOOT01000001">
    <property type="protein sequence ID" value="SFG05925.1"/>
    <property type="molecule type" value="Genomic_DNA"/>
</dbReference>
<feature type="domain" description="Outer membrane protein beta-barrel" evidence="3">
    <location>
        <begin position="6"/>
        <end position="193"/>
    </location>
</feature>
<evidence type="ECO:0000259" key="3">
    <source>
        <dbReference type="Pfam" id="PF13505"/>
    </source>
</evidence>
<accession>A0A1I2NPJ8</accession>
<reference evidence="5" key="1">
    <citation type="submission" date="2016-10" db="EMBL/GenBank/DDBJ databases">
        <authorList>
            <person name="Varghese N."/>
            <person name="Submissions S."/>
        </authorList>
    </citation>
    <scope>NUCLEOTIDE SEQUENCE [LARGE SCALE GENOMIC DNA]</scope>
    <source>
        <strain evidence="5">LP51</strain>
    </source>
</reference>
<dbReference type="AlphaFoldDB" id="A0A1I2NPJ8"/>
<feature type="signal peptide" evidence="2">
    <location>
        <begin position="1"/>
        <end position="19"/>
    </location>
</feature>
<dbReference type="SUPFAM" id="SSF56925">
    <property type="entry name" value="OMPA-like"/>
    <property type="match status" value="1"/>
</dbReference>
<dbReference type="RefSeq" id="WP_092099187.1">
    <property type="nucleotide sequence ID" value="NZ_FOOT01000001.1"/>
</dbReference>
<sequence length="215" mass="22927">MKKLLAAAVFALLGTGAFAQTSQGTVVVTGGLSFSTSTSESTLNDTISQKSSGTAFRMGPSIGYMLGNNFQLGAALGYTHSTIKNIQFNSEGDSHELKTKANGFAIRPYLKKYFMLSEQFALTGQLSAGLSFYKRKPDANADSQQKSTSFDVALAPGITYFPSDKLGISAGFGGLLYNQIVKKTEANDTPVKTNSGLSISLEDALSFSLSYYINR</sequence>